<keyword evidence="3" id="KW-1185">Reference proteome</keyword>
<feature type="domain" description="CheR-type methyltransferase" evidence="1">
    <location>
        <begin position="17"/>
        <end position="254"/>
    </location>
</feature>
<dbReference type="PROSITE" id="PS50123">
    <property type="entry name" value="CHER"/>
    <property type="match status" value="1"/>
</dbReference>
<comment type="caution">
    <text evidence="2">The sequence shown here is derived from an EMBL/GenBank/DDBJ whole genome shotgun (WGS) entry which is preliminary data.</text>
</comment>
<keyword evidence="2" id="KW-0489">Methyltransferase</keyword>
<dbReference type="GO" id="GO:0008757">
    <property type="term" value="F:S-adenosylmethionine-dependent methyltransferase activity"/>
    <property type="evidence" value="ECO:0007669"/>
    <property type="project" value="InterPro"/>
</dbReference>
<evidence type="ECO:0000313" key="3">
    <source>
        <dbReference type="Proteomes" id="UP000589292"/>
    </source>
</evidence>
<dbReference type="RefSeq" id="WP_066278339.1">
    <property type="nucleotide sequence ID" value="NZ_BAAAGB010000001.1"/>
</dbReference>
<dbReference type="EMBL" id="VDES01000002">
    <property type="protein sequence ID" value="MBA1374823.1"/>
    <property type="molecule type" value="Genomic_DNA"/>
</dbReference>
<dbReference type="SUPFAM" id="SSF53335">
    <property type="entry name" value="S-adenosyl-L-methionine-dependent methyltransferases"/>
    <property type="match status" value="1"/>
</dbReference>
<dbReference type="Proteomes" id="UP000589292">
    <property type="component" value="Unassembled WGS sequence"/>
</dbReference>
<dbReference type="PANTHER" id="PTHR24422">
    <property type="entry name" value="CHEMOTAXIS PROTEIN METHYLTRANSFERASE"/>
    <property type="match status" value="1"/>
</dbReference>
<dbReference type="Gene3D" id="3.40.50.150">
    <property type="entry name" value="Vaccinia Virus protein VP39"/>
    <property type="match status" value="1"/>
</dbReference>
<organism evidence="2 3">
    <name type="scientific">Sphingomonas ursincola</name>
    <dbReference type="NCBI Taxonomy" id="56361"/>
    <lineage>
        <taxon>Bacteria</taxon>
        <taxon>Pseudomonadati</taxon>
        <taxon>Pseudomonadota</taxon>
        <taxon>Alphaproteobacteria</taxon>
        <taxon>Sphingomonadales</taxon>
        <taxon>Sphingomonadaceae</taxon>
        <taxon>Sphingomonas</taxon>
    </lineage>
</organism>
<dbReference type="AlphaFoldDB" id="A0A7V8RE85"/>
<reference evidence="2 3" key="1">
    <citation type="journal article" date="1994" name="Int. J. Syst. Bacteriol.">
        <title>Phylogenetic positions of novel aerobic, bacteriochlorophyll a-containing bacteria and description of Roseococcus thiosulfatophilus gen. nov., sp. nov., Erythromicrobium ramosum gen. nov., sp. nov., and Erythrobacter litoralis sp. nov.</title>
        <authorList>
            <person name="Yurkov V."/>
            <person name="Stackebrandt E."/>
            <person name="Holmes A."/>
            <person name="Fuerst J.A."/>
            <person name="Hugenholtz P."/>
            <person name="Golecki J."/>
            <person name="Gad'on N."/>
            <person name="Gorlenko V.M."/>
            <person name="Kompantseva E.I."/>
            <person name="Drews G."/>
        </authorList>
    </citation>
    <scope>NUCLEOTIDE SEQUENCE [LARGE SCALE GENOMIC DNA]</scope>
    <source>
        <strain evidence="2 3">KR-99</strain>
    </source>
</reference>
<protein>
    <submittedName>
        <fullName evidence="2">Protein-glutamate O-methyltransferase CheR</fullName>
    </submittedName>
</protein>
<dbReference type="Pfam" id="PF01739">
    <property type="entry name" value="CheR"/>
    <property type="match status" value="1"/>
</dbReference>
<dbReference type="PANTHER" id="PTHR24422:SF21">
    <property type="entry name" value="CHEMOTAXIS PROTEIN METHYLTRANSFERASE 1"/>
    <property type="match status" value="1"/>
</dbReference>
<evidence type="ECO:0000259" key="1">
    <source>
        <dbReference type="PROSITE" id="PS50123"/>
    </source>
</evidence>
<keyword evidence="2" id="KW-0808">Transferase</keyword>
<dbReference type="SMART" id="SM00138">
    <property type="entry name" value="MeTrc"/>
    <property type="match status" value="1"/>
</dbReference>
<proteinExistence type="predicted"/>
<dbReference type="CDD" id="cd02440">
    <property type="entry name" value="AdoMet_MTases"/>
    <property type="match status" value="1"/>
</dbReference>
<name>A0A7V8RE85_9SPHN</name>
<gene>
    <name evidence="2" type="ORF">FG486_10765</name>
</gene>
<dbReference type="InterPro" id="IPR000780">
    <property type="entry name" value="CheR_MeTrfase"/>
</dbReference>
<dbReference type="PRINTS" id="PR00996">
    <property type="entry name" value="CHERMTFRASE"/>
</dbReference>
<dbReference type="InterPro" id="IPR022642">
    <property type="entry name" value="CheR_C"/>
</dbReference>
<dbReference type="InterPro" id="IPR029063">
    <property type="entry name" value="SAM-dependent_MTases_sf"/>
</dbReference>
<accession>A0A7V8RE85</accession>
<dbReference type="InterPro" id="IPR050903">
    <property type="entry name" value="Bact_Chemotaxis_MeTrfase"/>
</dbReference>
<evidence type="ECO:0000313" key="2">
    <source>
        <dbReference type="EMBL" id="MBA1374823.1"/>
    </source>
</evidence>
<dbReference type="GO" id="GO:0032259">
    <property type="term" value="P:methylation"/>
    <property type="evidence" value="ECO:0007669"/>
    <property type="project" value="UniProtKB-KW"/>
</dbReference>
<sequence>MIHAQPAADATRILAGLLETRTGQQIAPSRYWRIQTALAPLLKHHAIPDLDALVAVLSDPENERLLQESLELMLNNESFFFRDIALFATLRSEALPQLRERRAARKSLRIWCAGCSTGQEAYSVAMLIDTDRELWDGWNIEIVGTDISASVIAKARSGRYTQFEIQRGLSVDYMLRYFTQDGEDWVIDPRLQQMVRFQEDNILKPRTEKGRFDIILCRNVLMYFAPETRSIAYAKLEQTLEDDGLLMLGAAETVMDQTALFSSAREMRGLHCKAVPGRTGLSALPPPLA</sequence>